<evidence type="ECO:0000313" key="1">
    <source>
        <dbReference type="EMBL" id="MDF9407610.1"/>
    </source>
</evidence>
<dbReference type="AlphaFoldDB" id="A0A9X4GYA5"/>
<organism evidence="1 2">
    <name type="scientific">Pelotomaculum isophthalicicum JI</name>
    <dbReference type="NCBI Taxonomy" id="947010"/>
    <lineage>
        <taxon>Bacteria</taxon>
        <taxon>Bacillati</taxon>
        <taxon>Bacillota</taxon>
        <taxon>Clostridia</taxon>
        <taxon>Eubacteriales</taxon>
        <taxon>Desulfotomaculaceae</taxon>
        <taxon>Pelotomaculum</taxon>
    </lineage>
</organism>
<evidence type="ECO:0000313" key="2">
    <source>
        <dbReference type="Proteomes" id="UP001154312"/>
    </source>
</evidence>
<dbReference type="Proteomes" id="UP001154312">
    <property type="component" value="Unassembled WGS sequence"/>
</dbReference>
<gene>
    <name evidence="1" type="ORF">L7E55_04430</name>
</gene>
<sequence length="226" mass="25236">MLIATDAVLAMRCPECGKMDVHNFSRFAFPRGKAVSISCSCGATKLEVIKNRSGYLLKLACMVCETGHLHEIPGKTLWSGEVTRLSCQETDLVVGNVGPVSKISEMMTSHDQELETFFGEIGCESYFHNSRIMFEVLSRLHDIADAGGLYCQCGNHKIEVDIFPDRLELHCKNCDSINIVYAETEEDLTVIQQVESIELARHGFKCLDSLANAGKLKKTRRKRNET</sequence>
<name>A0A9X4GYA5_9FIRM</name>
<dbReference type="RefSeq" id="WP_277442842.1">
    <property type="nucleotide sequence ID" value="NZ_JAKOAV010000005.1"/>
</dbReference>
<protein>
    <submittedName>
        <fullName evidence="1">Uncharacterized protein</fullName>
    </submittedName>
</protein>
<proteinExistence type="predicted"/>
<dbReference type="EMBL" id="JAKOAV010000005">
    <property type="protein sequence ID" value="MDF9407610.1"/>
    <property type="molecule type" value="Genomic_DNA"/>
</dbReference>
<reference evidence="1" key="1">
    <citation type="submission" date="2022-02" db="EMBL/GenBank/DDBJ databases">
        <authorList>
            <person name="Leng L."/>
        </authorList>
    </citation>
    <scope>NUCLEOTIDE SEQUENCE</scope>
    <source>
        <strain evidence="1">JI</strain>
    </source>
</reference>
<comment type="caution">
    <text evidence="1">The sequence shown here is derived from an EMBL/GenBank/DDBJ whole genome shotgun (WGS) entry which is preliminary data.</text>
</comment>
<keyword evidence="2" id="KW-1185">Reference proteome</keyword>
<accession>A0A9X4GYA5</accession>